<feature type="domain" description="IraD/Gp25-like" evidence="1">
    <location>
        <begin position="34"/>
        <end position="120"/>
    </location>
</feature>
<organism evidence="2 3">
    <name type="scientific">Hafnia paralvei</name>
    <dbReference type="NCBI Taxonomy" id="546367"/>
    <lineage>
        <taxon>Bacteria</taxon>
        <taxon>Pseudomonadati</taxon>
        <taxon>Pseudomonadota</taxon>
        <taxon>Gammaproteobacteria</taxon>
        <taxon>Enterobacterales</taxon>
        <taxon>Hafniaceae</taxon>
        <taxon>Hafnia</taxon>
    </lineage>
</organism>
<dbReference type="EMBL" id="SITD01000064">
    <property type="protein sequence ID" value="TBM23066.1"/>
    <property type="molecule type" value="Genomic_DNA"/>
</dbReference>
<comment type="caution">
    <text evidence="2">The sequence shown here is derived from an EMBL/GenBank/DDBJ whole genome shotgun (WGS) entry which is preliminary data.</text>
</comment>
<dbReference type="AlphaFoldDB" id="A0A4Q9EGI5"/>
<evidence type="ECO:0000259" key="1">
    <source>
        <dbReference type="Pfam" id="PF04965"/>
    </source>
</evidence>
<dbReference type="Pfam" id="PF04965">
    <property type="entry name" value="GPW_gp25"/>
    <property type="match status" value="1"/>
</dbReference>
<evidence type="ECO:0000313" key="3">
    <source>
        <dbReference type="Proteomes" id="UP000293380"/>
    </source>
</evidence>
<name>A0A4Q9EGI5_9GAMM</name>
<evidence type="ECO:0000313" key="2">
    <source>
        <dbReference type="EMBL" id="TBM23066.1"/>
    </source>
</evidence>
<protein>
    <recommendedName>
        <fullName evidence="1">IraD/Gp25-like domain-containing protein</fullName>
    </recommendedName>
</protein>
<reference evidence="2 3" key="1">
    <citation type="submission" date="2019-02" db="EMBL/GenBank/DDBJ databases">
        <title>Comparative genomic analysis of the Hafnia genus genomes.</title>
        <authorList>
            <person name="Zhiqiu Y."/>
            <person name="Chao Y."/>
            <person name="Yuhui D."/>
            <person name="Di H."/>
            <person name="Bin L."/>
        </authorList>
    </citation>
    <scope>NUCLEOTIDE SEQUENCE [LARGE SCALE GENOMIC DNA]</scope>
    <source>
        <strain evidence="2 3">PCM_1194</strain>
    </source>
</reference>
<gene>
    <name evidence="2" type="ORF">EYY89_18340</name>
</gene>
<dbReference type="Proteomes" id="UP000293380">
    <property type="component" value="Unassembled WGS sequence"/>
</dbReference>
<dbReference type="InterPro" id="IPR007048">
    <property type="entry name" value="IraD/Gp25-like"/>
</dbReference>
<sequence length="139" mass="16088">MLNSLLLRLADNFPDSVEDNLSEKNNAHDFIDEIVMLLSSRPRLGYIESIPGLNTSVLNYGIDEHFSENISRTDRARILQERIVVALQRFESRLQDVDVTSHFESLSRITFIIKGVSQNQPLEFTLVWDDAMSHFFCHY</sequence>
<accession>A0A4Q9EGI5</accession>
<proteinExistence type="predicted"/>
<dbReference type="SUPFAM" id="SSF160719">
    <property type="entry name" value="gpW/gp25-like"/>
    <property type="match status" value="1"/>
</dbReference>